<dbReference type="InterPro" id="IPR045087">
    <property type="entry name" value="Cu-oxidase_fam"/>
</dbReference>
<dbReference type="Pfam" id="PF07731">
    <property type="entry name" value="Cu-oxidase_2"/>
    <property type="match status" value="1"/>
</dbReference>
<evidence type="ECO:0000256" key="7">
    <source>
        <dbReference type="ARBA" id="ARBA00023008"/>
    </source>
</evidence>
<evidence type="ECO:0008006" key="13">
    <source>
        <dbReference type="Google" id="ProtNLM"/>
    </source>
</evidence>
<reference evidence="11 12" key="1">
    <citation type="journal article" date="2021" name="BMC Genomics">
        <title>Datura genome reveals duplications of psychoactive alkaloid biosynthetic genes and high mutation rate following tissue culture.</title>
        <authorList>
            <person name="Rajewski A."/>
            <person name="Carter-House D."/>
            <person name="Stajich J."/>
            <person name="Litt A."/>
        </authorList>
    </citation>
    <scope>NUCLEOTIDE SEQUENCE [LARGE SCALE GENOMIC DNA]</scope>
    <source>
        <strain evidence="11">AR-01</strain>
    </source>
</reference>
<dbReference type="Gene3D" id="2.60.40.420">
    <property type="entry name" value="Cupredoxins - blue copper proteins"/>
    <property type="match status" value="2"/>
</dbReference>
<accession>A0ABS8S3L5</accession>
<dbReference type="Pfam" id="PF00394">
    <property type="entry name" value="Cu-oxidase"/>
    <property type="match status" value="1"/>
</dbReference>
<feature type="domain" description="Plastocyanin-like" evidence="10">
    <location>
        <begin position="155"/>
        <end position="278"/>
    </location>
</feature>
<comment type="caution">
    <text evidence="11">The sequence shown here is derived from an EMBL/GenBank/DDBJ whole genome shotgun (WGS) entry which is preliminary data.</text>
</comment>
<evidence type="ECO:0000256" key="2">
    <source>
        <dbReference type="ARBA" id="ARBA00004613"/>
    </source>
</evidence>
<evidence type="ECO:0000313" key="11">
    <source>
        <dbReference type="EMBL" id="MCD7453660.1"/>
    </source>
</evidence>
<dbReference type="SUPFAM" id="SSF49503">
    <property type="entry name" value="Cupredoxins"/>
    <property type="match status" value="2"/>
</dbReference>
<evidence type="ECO:0000256" key="3">
    <source>
        <dbReference type="ARBA" id="ARBA00010609"/>
    </source>
</evidence>
<evidence type="ECO:0000256" key="4">
    <source>
        <dbReference type="ARBA" id="ARBA00022525"/>
    </source>
</evidence>
<evidence type="ECO:0000259" key="9">
    <source>
        <dbReference type="Pfam" id="PF00394"/>
    </source>
</evidence>
<comment type="similarity">
    <text evidence="3">Belongs to the multicopper oxidase family.</text>
</comment>
<feature type="domain" description="Plastocyanin-like" evidence="9">
    <location>
        <begin position="2"/>
        <end position="46"/>
    </location>
</feature>
<dbReference type="InterPro" id="IPR001117">
    <property type="entry name" value="Cu-oxidase_2nd"/>
</dbReference>
<evidence type="ECO:0000256" key="1">
    <source>
        <dbReference type="ARBA" id="ARBA00001935"/>
    </source>
</evidence>
<evidence type="ECO:0000256" key="6">
    <source>
        <dbReference type="ARBA" id="ARBA00022737"/>
    </source>
</evidence>
<dbReference type="PROSITE" id="PS00080">
    <property type="entry name" value="MULTICOPPER_OXIDASE2"/>
    <property type="match status" value="1"/>
</dbReference>
<comment type="cofactor">
    <cofactor evidence="1">
        <name>Cu cation</name>
        <dbReference type="ChEBI" id="CHEBI:23378"/>
    </cofactor>
</comment>
<keyword evidence="4" id="KW-0964">Secreted</keyword>
<keyword evidence="7" id="KW-0186">Copper</keyword>
<dbReference type="InterPro" id="IPR002355">
    <property type="entry name" value="Cu_oxidase_Cu_BS"/>
</dbReference>
<proteinExistence type="inferred from homology"/>
<organism evidence="11 12">
    <name type="scientific">Datura stramonium</name>
    <name type="common">Jimsonweed</name>
    <name type="synonym">Common thornapple</name>
    <dbReference type="NCBI Taxonomy" id="4076"/>
    <lineage>
        <taxon>Eukaryota</taxon>
        <taxon>Viridiplantae</taxon>
        <taxon>Streptophyta</taxon>
        <taxon>Embryophyta</taxon>
        <taxon>Tracheophyta</taxon>
        <taxon>Spermatophyta</taxon>
        <taxon>Magnoliopsida</taxon>
        <taxon>eudicotyledons</taxon>
        <taxon>Gunneridae</taxon>
        <taxon>Pentapetalae</taxon>
        <taxon>asterids</taxon>
        <taxon>lamiids</taxon>
        <taxon>Solanales</taxon>
        <taxon>Solanaceae</taxon>
        <taxon>Solanoideae</taxon>
        <taxon>Datureae</taxon>
        <taxon>Datura</taxon>
    </lineage>
</organism>
<dbReference type="InterPro" id="IPR034267">
    <property type="entry name" value="CuRO_3_AAO"/>
</dbReference>
<keyword evidence="6" id="KW-0677">Repeat</keyword>
<dbReference type="PANTHER" id="PTHR11709">
    <property type="entry name" value="MULTI-COPPER OXIDASE"/>
    <property type="match status" value="1"/>
</dbReference>
<evidence type="ECO:0000259" key="10">
    <source>
        <dbReference type="Pfam" id="PF07731"/>
    </source>
</evidence>
<gene>
    <name evidence="11" type="ORF">HAX54_021756</name>
</gene>
<evidence type="ECO:0000313" key="12">
    <source>
        <dbReference type="Proteomes" id="UP000823775"/>
    </source>
</evidence>
<keyword evidence="8" id="KW-0325">Glycoprotein</keyword>
<dbReference type="CDD" id="cd13893">
    <property type="entry name" value="CuRO_3_AAO"/>
    <property type="match status" value="1"/>
</dbReference>
<evidence type="ECO:0000256" key="8">
    <source>
        <dbReference type="ARBA" id="ARBA00023180"/>
    </source>
</evidence>
<evidence type="ECO:0000256" key="5">
    <source>
        <dbReference type="ARBA" id="ARBA00022723"/>
    </source>
</evidence>
<name>A0ABS8S3L5_DATST</name>
<dbReference type="InterPro" id="IPR011706">
    <property type="entry name" value="Cu-oxidase_C"/>
</dbReference>
<comment type="subcellular location">
    <subcellularLocation>
        <location evidence="2">Secreted</location>
    </subcellularLocation>
</comment>
<sequence>MDIYSGESYSILFNTDQDPSNNYWISISVRGREPKTPQGLTILNYIPNFASKIPNSPPPFPPLWNDYNYSKTFSNKIFGLMGLSPLPPTRQNRRILLLNTQNRIEGYTRWSINNISLVFPSTPYLGSLIKKHGIHNAFDTTKPPPNTFSKNYDIMKPPPNPNSTYGNSIYMLKFNTTIDIILQNANALAENASEIHPWHLHGHNFWVLGYGDGKFVDDKDDVEKKFNLKNPPLRNTVVVYPYGWTAIRFVANNPGVWAFHCHIEPHLHLGMGVVFAEGVHLIKNVPNEALTCA</sequence>
<dbReference type="InterPro" id="IPR008972">
    <property type="entry name" value="Cupredoxin"/>
</dbReference>
<dbReference type="EMBL" id="JACEIK010000261">
    <property type="protein sequence ID" value="MCD7453660.1"/>
    <property type="molecule type" value="Genomic_DNA"/>
</dbReference>
<dbReference type="Proteomes" id="UP000823775">
    <property type="component" value="Unassembled WGS sequence"/>
</dbReference>
<keyword evidence="12" id="KW-1185">Reference proteome</keyword>
<keyword evidence="5" id="KW-0479">Metal-binding</keyword>
<protein>
    <recommendedName>
        <fullName evidence="13">L-ascorbate oxidase</fullName>
    </recommendedName>
</protein>
<dbReference type="PANTHER" id="PTHR11709:SF310">
    <property type="entry name" value="L-ASCORBATE OXIDASE"/>
    <property type="match status" value="1"/>
</dbReference>